<keyword evidence="10 11" id="KW-0472">Membrane</keyword>
<dbReference type="PROSITE" id="PS00086">
    <property type="entry name" value="CYTOCHROME_P450"/>
    <property type="match status" value="1"/>
</dbReference>
<dbReference type="InterPro" id="IPR036396">
    <property type="entry name" value="Cyt_P450_sf"/>
</dbReference>
<evidence type="ECO:0000313" key="13">
    <source>
        <dbReference type="Proteomes" id="UP000037179"/>
    </source>
</evidence>
<evidence type="ECO:0000256" key="9">
    <source>
        <dbReference type="ARBA" id="ARBA00023033"/>
    </source>
</evidence>
<feature type="transmembrane region" description="Helical" evidence="11">
    <location>
        <begin position="436"/>
        <end position="466"/>
    </location>
</feature>
<organism evidence="12 13">
    <name type="scientific">Nocardia seriolae</name>
    <dbReference type="NCBI Taxonomy" id="37332"/>
    <lineage>
        <taxon>Bacteria</taxon>
        <taxon>Bacillati</taxon>
        <taxon>Actinomycetota</taxon>
        <taxon>Actinomycetes</taxon>
        <taxon>Mycobacteriales</taxon>
        <taxon>Nocardiaceae</taxon>
        <taxon>Nocardia</taxon>
    </lineage>
</organism>
<dbReference type="GeneID" id="93376229"/>
<dbReference type="InterPro" id="IPR002397">
    <property type="entry name" value="Cyt_P450_B"/>
</dbReference>
<evidence type="ECO:0000256" key="8">
    <source>
        <dbReference type="ARBA" id="ARBA00023004"/>
    </source>
</evidence>
<keyword evidence="5" id="KW-0479">Metal-binding</keyword>
<evidence type="ECO:0000256" key="6">
    <source>
        <dbReference type="ARBA" id="ARBA00022989"/>
    </source>
</evidence>
<gene>
    <name evidence="12" type="ORF">NSK11_contig00119-0028</name>
</gene>
<dbReference type="AlphaFoldDB" id="A0A0B8NLP9"/>
<evidence type="ECO:0000256" key="10">
    <source>
        <dbReference type="ARBA" id="ARBA00023136"/>
    </source>
</evidence>
<comment type="caution">
    <text evidence="12">The sequence shown here is derived from an EMBL/GenBank/DDBJ whole genome shotgun (WGS) entry which is preliminary data.</text>
</comment>
<dbReference type="InterPro" id="IPR059112">
    <property type="entry name" value="CysZ/EI24"/>
</dbReference>
<dbReference type="Pfam" id="PF07264">
    <property type="entry name" value="EI24"/>
    <property type="match status" value="1"/>
</dbReference>
<evidence type="ECO:0000256" key="1">
    <source>
        <dbReference type="ARBA" id="ARBA00004141"/>
    </source>
</evidence>
<dbReference type="GO" id="GO:0004497">
    <property type="term" value="F:monooxygenase activity"/>
    <property type="evidence" value="ECO:0007669"/>
    <property type="project" value="UniProtKB-KW"/>
</dbReference>
<evidence type="ECO:0000256" key="11">
    <source>
        <dbReference type="SAM" id="Phobius"/>
    </source>
</evidence>
<dbReference type="EMBL" id="BBYQ01000119">
    <property type="protein sequence ID" value="GAP31592.1"/>
    <property type="molecule type" value="Genomic_DNA"/>
</dbReference>
<dbReference type="PRINTS" id="PR00359">
    <property type="entry name" value="BP450"/>
</dbReference>
<evidence type="ECO:0000256" key="4">
    <source>
        <dbReference type="ARBA" id="ARBA00022692"/>
    </source>
</evidence>
<evidence type="ECO:0000256" key="7">
    <source>
        <dbReference type="ARBA" id="ARBA00023002"/>
    </source>
</evidence>
<feature type="transmembrane region" description="Helical" evidence="11">
    <location>
        <begin position="535"/>
        <end position="554"/>
    </location>
</feature>
<dbReference type="PANTHER" id="PTHR46696:SF1">
    <property type="entry name" value="CYTOCHROME P450 YJIB-RELATED"/>
    <property type="match status" value="1"/>
</dbReference>
<keyword evidence="6 11" id="KW-1133">Transmembrane helix</keyword>
<comment type="similarity">
    <text evidence="2">Belongs to the cytochrome P450 family.</text>
</comment>
<dbReference type="SUPFAM" id="SSF48264">
    <property type="entry name" value="Cytochrome P450"/>
    <property type="match status" value="1"/>
</dbReference>
<reference evidence="12 13" key="2">
    <citation type="journal article" date="2016" name="Genome Announc.">
        <title>Draft Genome Sequence of Erythromycin- and Oxytetracycline-Sensitive Nocardia seriolae Strain U-1 (NBRC 110359).</title>
        <authorList>
            <person name="Imajoh M."/>
            <person name="Sukeda M."/>
            <person name="Shimizu M."/>
            <person name="Yamane J."/>
            <person name="Ohnishi K."/>
            <person name="Oshima S."/>
        </authorList>
    </citation>
    <scope>NUCLEOTIDE SEQUENCE [LARGE SCALE GENOMIC DNA]</scope>
    <source>
        <strain evidence="12 13">U-1</strain>
    </source>
</reference>
<evidence type="ECO:0000256" key="3">
    <source>
        <dbReference type="ARBA" id="ARBA00022617"/>
    </source>
</evidence>
<keyword evidence="3" id="KW-0349">Heme</keyword>
<protein>
    <submittedName>
        <fullName evidence="12">Uncharacterized protein</fullName>
    </submittedName>
</protein>
<dbReference type="GO" id="GO:0005506">
    <property type="term" value="F:iron ion binding"/>
    <property type="evidence" value="ECO:0007669"/>
    <property type="project" value="InterPro"/>
</dbReference>
<dbReference type="Proteomes" id="UP000037179">
    <property type="component" value="Unassembled WGS sequence"/>
</dbReference>
<dbReference type="GO" id="GO:0016705">
    <property type="term" value="F:oxidoreductase activity, acting on paired donors, with incorporation or reduction of molecular oxygen"/>
    <property type="evidence" value="ECO:0007669"/>
    <property type="project" value="InterPro"/>
</dbReference>
<dbReference type="RefSeq" id="WP_081986215.1">
    <property type="nucleotide sequence ID" value="NZ_AP017900.1"/>
</dbReference>
<evidence type="ECO:0000256" key="2">
    <source>
        <dbReference type="ARBA" id="ARBA00010617"/>
    </source>
</evidence>
<dbReference type="PANTHER" id="PTHR46696">
    <property type="entry name" value="P450, PUTATIVE (EUROFUNG)-RELATED"/>
    <property type="match status" value="1"/>
</dbReference>
<reference evidence="13" key="1">
    <citation type="submission" date="2015-07" db="EMBL/GenBank/DDBJ databases">
        <title>Nocardia seriolae U-1 whole genome shotgun sequence.</title>
        <authorList>
            <person name="Imajoh M."/>
            <person name="Fukumoto Y."/>
            <person name="Sukeda M."/>
            <person name="Yamane J."/>
            <person name="Yamasaki K."/>
            <person name="Shimizu M."/>
            <person name="Ohnishi K."/>
            <person name="Oshima S."/>
        </authorList>
    </citation>
    <scope>NUCLEOTIDE SEQUENCE [LARGE SCALE GENOMIC DNA]</scope>
    <source>
        <strain evidence="13">U-1</strain>
    </source>
</reference>
<keyword evidence="9" id="KW-0503">Monooxygenase</keyword>
<evidence type="ECO:0000313" key="12">
    <source>
        <dbReference type="EMBL" id="GAP31592.1"/>
    </source>
</evidence>
<comment type="subcellular location">
    <subcellularLocation>
        <location evidence="1">Membrane</location>
        <topology evidence="1">Multi-pass membrane protein</topology>
    </subcellularLocation>
</comment>
<keyword evidence="4 11" id="KW-0812">Transmembrane</keyword>
<dbReference type="InterPro" id="IPR017972">
    <property type="entry name" value="Cyt_P450_CS"/>
</dbReference>
<name>A0A0B8NLP9_9NOCA</name>
<dbReference type="Gene3D" id="1.10.630.10">
    <property type="entry name" value="Cytochrome P450"/>
    <property type="match status" value="1"/>
</dbReference>
<keyword evidence="13" id="KW-1185">Reference proteome</keyword>
<evidence type="ECO:0000256" key="5">
    <source>
        <dbReference type="ARBA" id="ARBA00022723"/>
    </source>
</evidence>
<accession>A0A0B8NLP9</accession>
<dbReference type="GO" id="GO:0020037">
    <property type="term" value="F:heme binding"/>
    <property type="evidence" value="ECO:0007669"/>
    <property type="project" value="InterPro"/>
</dbReference>
<feature type="transmembrane region" description="Helical" evidence="11">
    <location>
        <begin position="508"/>
        <end position="529"/>
    </location>
</feature>
<proteinExistence type="inferred from homology"/>
<feature type="transmembrane region" description="Helical" evidence="11">
    <location>
        <begin position="574"/>
        <end position="596"/>
    </location>
</feature>
<keyword evidence="7" id="KW-0560">Oxidoreductase</keyword>
<sequence>MTESNGARAPMYTPEFAADPHRVYRELRARFGALAPVELAPGVPATLVVGYRTAVRILNDPDRFPADPRAWQAGVPADCPVLPMMQWRPNALRSAGFEHARYRQTNTAGLTGIDKFGLQATVAQVAVSLINSFCAAGTADLVREFAFPLAFRVLNQLLGCPVEIAGQAAEGMRAIFEGVGAENGNALLADALLRLALYKRAQPGDDVTTRMLQHPAGLSDTEMVHQLATLYGAGIEPQQNLIVNTLLLLLLDDRFRGSALGGSLSTRDALDEVLFDDPPMANFCISFPPRAVLVDDCWLPAHQPVVISMAACNTDPAIRQGQFTGNRSHLAWGVGPHACPASSLAYLIAQEAVDQLLDALPEIQLAVPAPELTWRPGPFHRALTALPVRFLPSPPLPGLITLALYVAALTALLWWGPDLVTAVTPFAAGWPSPWLGLFRGVLTVAAFGLAMLLAVLAFTAVTLVIGQPFYEALSLRVDRSASPDGTAPESERSFGAELWISVRDSVRILVRVALWGILLFALGFVPVVGQTVIPVLGALVTGFFLTHELTAVALQRRGIDLRERLVLLRARKGLAWGFGAPLSLAFLVPFVAVFLMPGAVAGATLLARELLCPRSHSDGVHEFGH</sequence>
<keyword evidence="8" id="KW-0408">Iron</keyword>